<comment type="caution">
    <text evidence="1">The sequence shown here is derived from an EMBL/GenBank/DDBJ whole genome shotgun (WGS) entry which is preliminary data.</text>
</comment>
<gene>
    <name evidence="1" type="ORF">CLIB1444_02S01860</name>
</gene>
<protein>
    <submittedName>
        <fullName evidence="1">Uncharacterized protein</fullName>
    </submittedName>
</protein>
<dbReference type="EMBL" id="CALSDN010000002">
    <property type="protein sequence ID" value="CAH6719141.1"/>
    <property type="molecule type" value="Genomic_DNA"/>
</dbReference>
<proteinExistence type="predicted"/>
<keyword evidence="2" id="KW-1185">Reference proteome</keyword>
<evidence type="ECO:0000313" key="2">
    <source>
        <dbReference type="Proteomes" id="UP001152531"/>
    </source>
</evidence>
<accession>A0ACA9Y2E1</accession>
<name>A0ACA9Y2E1_9ASCO</name>
<sequence>MTLGGQKLLTSIDISYADTFIHYNYDFCAILENYGFDNDEFQECLTLNLYDPDESKTFTPNTVLSPWRDVSDSLDITQWGSDIFNINGKKVNATFALANITMIEVNTLALGFPKSEITNLTPEYNINPSGVVYDNFLQSLKNQGIISRLGYSVVFNGDKKTGRVILGGVDNKRYKNMVTVPLNDTTETTTQVMVDFLSVDFNDTSAEITDDPLVLQISNNYDGLFLPSAAYRKFFDNLDVREVQGQYAIDKSILEESDLSLNLEIGDLTIEIPWEDFTIEQDHVSFVNSSGDLIIDNSTDTSSNSSTVLFSVYISGEDTMYIGDSFLRNAYVFIDMEDKTVSLGNLVSTNSSDVQSVDAMPITQPSDSSPTESQEDGNDSAGSKIYVHWVMLLSIFLLFTDFI</sequence>
<reference evidence="1" key="1">
    <citation type="submission" date="2022-06" db="EMBL/GenBank/DDBJ databases">
        <authorList>
            <person name="Legras J.-L."/>
            <person name="Devillers H."/>
            <person name="Grondin C."/>
        </authorList>
    </citation>
    <scope>NUCLEOTIDE SEQUENCE</scope>
    <source>
        <strain evidence="1">CLIB 1444</strain>
    </source>
</reference>
<dbReference type="Proteomes" id="UP001152531">
    <property type="component" value="Unassembled WGS sequence"/>
</dbReference>
<evidence type="ECO:0000313" key="1">
    <source>
        <dbReference type="EMBL" id="CAH6719141.1"/>
    </source>
</evidence>
<organism evidence="1 2">
    <name type="scientific">[Candida] jaroonii</name>
    <dbReference type="NCBI Taxonomy" id="467808"/>
    <lineage>
        <taxon>Eukaryota</taxon>
        <taxon>Fungi</taxon>
        <taxon>Dikarya</taxon>
        <taxon>Ascomycota</taxon>
        <taxon>Saccharomycotina</taxon>
        <taxon>Pichiomycetes</taxon>
        <taxon>Debaryomycetaceae</taxon>
        <taxon>Yamadazyma</taxon>
    </lineage>
</organism>